<evidence type="ECO:0000256" key="5">
    <source>
        <dbReference type="ARBA" id="ARBA00022490"/>
    </source>
</evidence>
<dbReference type="GO" id="GO:0061630">
    <property type="term" value="F:ubiquitin protein ligase activity"/>
    <property type="evidence" value="ECO:0007669"/>
    <property type="project" value="UniProtKB-EC"/>
</dbReference>
<comment type="catalytic activity">
    <reaction evidence="1">
        <text>S-ubiquitinyl-[E2 ubiquitin-conjugating enzyme]-L-cysteine + [acceptor protein]-L-lysine = [E2 ubiquitin-conjugating enzyme]-L-cysteine + N(6)-ubiquitinyl-[acceptor protein]-L-lysine.</text>
        <dbReference type="EC" id="2.3.2.26"/>
    </reaction>
</comment>
<organism evidence="21 22">
    <name type="scientific">Ridgeia piscesae</name>
    <name type="common">Tubeworm</name>
    <dbReference type="NCBI Taxonomy" id="27915"/>
    <lineage>
        <taxon>Eukaryota</taxon>
        <taxon>Metazoa</taxon>
        <taxon>Spiralia</taxon>
        <taxon>Lophotrochozoa</taxon>
        <taxon>Annelida</taxon>
        <taxon>Polychaeta</taxon>
        <taxon>Sedentaria</taxon>
        <taxon>Canalipalpata</taxon>
        <taxon>Sabellida</taxon>
        <taxon>Siboglinidae</taxon>
        <taxon>Ridgeia</taxon>
    </lineage>
</organism>
<dbReference type="CDD" id="cd00078">
    <property type="entry name" value="HECTc"/>
    <property type="match status" value="1"/>
</dbReference>
<keyword evidence="11" id="KW-0862">Zinc</keyword>
<evidence type="ECO:0000256" key="10">
    <source>
        <dbReference type="ARBA" id="ARBA00022786"/>
    </source>
</evidence>
<evidence type="ECO:0000256" key="7">
    <source>
        <dbReference type="ARBA" id="ARBA00022679"/>
    </source>
</evidence>
<keyword evidence="12" id="KW-0647">Proteasome</keyword>
<keyword evidence="7" id="KW-0808">Transferase</keyword>
<feature type="compositionally biased region" description="Low complexity" evidence="19">
    <location>
        <begin position="17"/>
        <end position="27"/>
    </location>
</feature>
<feature type="active site" description="Glycyl thioester intermediate" evidence="18">
    <location>
        <position position="887"/>
    </location>
</feature>
<evidence type="ECO:0000256" key="9">
    <source>
        <dbReference type="ARBA" id="ARBA00022771"/>
    </source>
</evidence>
<dbReference type="Pfam" id="PF00632">
    <property type="entry name" value="HECT"/>
    <property type="match status" value="1"/>
</dbReference>
<evidence type="ECO:0000313" key="22">
    <source>
        <dbReference type="Proteomes" id="UP001209878"/>
    </source>
</evidence>
<dbReference type="Gene3D" id="3.30.2410.10">
    <property type="entry name" value="Hect, E3 ligase catalytic domain"/>
    <property type="match status" value="1"/>
</dbReference>
<feature type="compositionally biased region" description="Basic and acidic residues" evidence="19">
    <location>
        <begin position="1"/>
        <end position="12"/>
    </location>
</feature>
<feature type="region of interest" description="Disordered" evidence="19">
    <location>
        <begin position="144"/>
        <end position="168"/>
    </location>
</feature>
<dbReference type="GO" id="GO:0005737">
    <property type="term" value="C:cytoplasm"/>
    <property type="evidence" value="ECO:0007669"/>
    <property type="project" value="UniProtKB-SubCell"/>
</dbReference>
<gene>
    <name evidence="21" type="ORF">NP493_777g01050</name>
</gene>
<dbReference type="GO" id="GO:0006511">
    <property type="term" value="P:ubiquitin-dependent protein catabolic process"/>
    <property type="evidence" value="ECO:0007669"/>
    <property type="project" value="UniProtKB-ARBA"/>
</dbReference>
<dbReference type="GO" id="GO:0080090">
    <property type="term" value="P:regulation of primary metabolic process"/>
    <property type="evidence" value="ECO:0007669"/>
    <property type="project" value="UniProtKB-ARBA"/>
</dbReference>
<keyword evidence="10 18" id="KW-0833">Ubl conjugation pathway</keyword>
<dbReference type="GO" id="GO:0008270">
    <property type="term" value="F:zinc ion binding"/>
    <property type="evidence" value="ECO:0007669"/>
    <property type="project" value="UniProtKB-KW"/>
</dbReference>
<keyword evidence="22" id="KW-1185">Reference proteome</keyword>
<dbReference type="FunFam" id="3.30.2160.10:FF:000004">
    <property type="entry name" value="probable E3 ubiquitin-protein ligase HERC4 isoform X1"/>
    <property type="match status" value="1"/>
</dbReference>
<comment type="caution">
    <text evidence="21">The sequence shown here is derived from an EMBL/GenBank/DDBJ whole genome shotgun (WGS) entry which is preliminary data.</text>
</comment>
<keyword evidence="13" id="KW-0090">Biological rhythms</keyword>
<dbReference type="GO" id="GO:0042752">
    <property type="term" value="P:regulation of circadian rhythm"/>
    <property type="evidence" value="ECO:0007669"/>
    <property type="project" value="UniProtKB-ARBA"/>
</dbReference>
<protein>
    <recommendedName>
        <fullName evidence="15">Ubiquitin-protein ligase E3A</fullName>
        <ecNumber evidence="4">2.3.2.26</ecNumber>
    </recommendedName>
    <alternativeName>
        <fullName evidence="17">HECT-type ubiquitin transferase E3A</fullName>
    </alternativeName>
    <alternativeName>
        <fullName evidence="16">Oncogenic protein-associated protein E6-AP</fullName>
    </alternativeName>
</protein>
<evidence type="ECO:0000256" key="12">
    <source>
        <dbReference type="ARBA" id="ARBA00022942"/>
    </source>
</evidence>
<evidence type="ECO:0000256" key="1">
    <source>
        <dbReference type="ARBA" id="ARBA00000885"/>
    </source>
</evidence>
<dbReference type="Proteomes" id="UP001209878">
    <property type="component" value="Unassembled WGS sequence"/>
</dbReference>
<dbReference type="PANTHER" id="PTHR45700:SF8">
    <property type="entry name" value="HECT-TYPE E3 UBIQUITIN TRANSFERASE"/>
    <property type="match status" value="1"/>
</dbReference>
<evidence type="ECO:0000256" key="19">
    <source>
        <dbReference type="SAM" id="MobiDB-lite"/>
    </source>
</evidence>
<dbReference type="EMBL" id="JAODUO010000776">
    <property type="protein sequence ID" value="KAK2174798.1"/>
    <property type="molecule type" value="Genomic_DNA"/>
</dbReference>
<dbReference type="InterPro" id="IPR035983">
    <property type="entry name" value="Hect_E3_ubiquitin_ligase"/>
</dbReference>
<dbReference type="FunFam" id="3.30.2410.10:FF:000003">
    <property type="entry name" value="probable E3 ubiquitin-protein ligase HERC4 isoform X1"/>
    <property type="match status" value="1"/>
</dbReference>
<evidence type="ECO:0000256" key="8">
    <source>
        <dbReference type="ARBA" id="ARBA00022723"/>
    </source>
</evidence>
<evidence type="ECO:0000256" key="3">
    <source>
        <dbReference type="ARBA" id="ARBA00004496"/>
    </source>
</evidence>
<dbReference type="FunFam" id="3.90.1750.10:FF:000008">
    <property type="entry name" value="Putative ubiquitin-protein ligase E3A"/>
    <property type="match status" value="1"/>
</dbReference>
<dbReference type="InterPro" id="IPR000569">
    <property type="entry name" value="HECT_dom"/>
</dbReference>
<dbReference type="InterPro" id="IPR042556">
    <property type="entry name" value="AZUL_sf"/>
</dbReference>
<reference evidence="21" key="1">
    <citation type="journal article" date="2023" name="Mol. Biol. Evol.">
        <title>Third-Generation Sequencing Reveals the Adaptive Role of the Epigenome in Three Deep-Sea Polychaetes.</title>
        <authorList>
            <person name="Perez M."/>
            <person name="Aroh O."/>
            <person name="Sun Y."/>
            <person name="Lan Y."/>
            <person name="Juniper S.K."/>
            <person name="Young C.R."/>
            <person name="Angers B."/>
            <person name="Qian P.Y."/>
        </authorList>
    </citation>
    <scope>NUCLEOTIDE SEQUENCE</scope>
    <source>
        <strain evidence="21">R07B-5</strain>
    </source>
</reference>
<sequence length="919" mass="102693">MSSKDSDREENGAKVASASKPSSSCDSGNDSEGMKRAAVKQLIERYYYQLTDGCGKADCCNENCASSRNFCHQNISKDAAAIVAIDLFKKKGTLCNDPSKVPKSSDDTGGATAEGSGDDMCDDSPCTSTAGAVKMLSVSPVDEADVSGSSEKFPTQCTSQPVALPSQSTSPVKETKFLTEEGIYSVIETCQVSDSWSLLIRTIGSIFNNPESLVLSFRKEHSQRANKEELQSMVVDLDKDTDDMEVGSSAASSGVEVGSGTTARLKDDEVTVDVAAVRRVYARLYEIPKHLFQAALVNAVISLSRAVEMDLKYHHAYDRDPNYLNIFIIVMEIPLLHSPEFIECATPQICKAIVLLPVSAQAKLARVWSRFTSAQIKLMVDYLQQLITLKVVSMPWTHMSSVNDNDTITSAARVLKILYYASILGGCTDPSEVLEEEARQNEEASENLAELLQDAVGRGEPKEKSTVRQDPLEKELGVKAIDCREPAVAFVDFVNEPLSDVIEMEKDYTYYRAESDDKFSFMTHPFLLTTTVKSLGMYFDNRIRMLQERRTSIYQTLVHGAATTPYLRLPIRRDHIIDDALVALEMAAMYNPQDLKKQLYVEFDGEQGIDEGGVSKEFFQLVIEEIFNPDIGMFIYSEETHSFWFNSTSFENDGQFTLIGIVLGLAIYNNVILDVHLPMVVYRKLMGKKGVFADLADSHPTLTRSLQEMLAFEGDVEDTFMQPFQISYQDVFGSTISHDLKENGSTIMVNNCNRQEFVDLYADFLLNKSIDRQFRAFKRGFQMVMAESPLQMLFRPDEVELLVCGSKNLDFHALEETTEYDGGFTSDSPAIRYFWEICHNFLEEQKRKLLQFTTGSDRIPVGGLSKLKLIIARNGPDSDRLPTAHTCFNVLLLPDYSTKEKLEERLLKAINYAKGFGML</sequence>
<dbReference type="Gene3D" id="3.90.1750.10">
    <property type="entry name" value="Hect, E3 ligase catalytic domains"/>
    <property type="match status" value="1"/>
</dbReference>
<dbReference type="InterPro" id="IPR032353">
    <property type="entry name" value="AZUL"/>
</dbReference>
<dbReference type="PANTHER" id="PTHR45700">
    <property type="entry name" value="UBIQUITIN-PROTEIN LIGASE E3C"/>
    <property type="match status" value="1"/>
</dbReference>
<dbReference type="GO" id="GO:0005634">
    <property type="term" value="C:nucleus"/>
    <property type="evidence" value="ECO:0007669"/>
    <property type="project" value="UniProtKB-SubCell"/>
</dbReference>
<evidence type="ECO:0000256" key="16">
    <source>
        <dbReference type="ARBA" id="ARBA00077235"/>
    </source>
</evidence>
<dbReference type="AlphaFoldDB" id="A0AAD9KNJ0"/>
<evidence type="ECO:0000259" key="20">
    <source>
        <dbReference type="PROSITE" id="PS50237"/>
    </source>
</evidence>
<dbReference type="Gene3D" id="3.30.2160.10">
    <property type="entry name" value="Hect, E3 ligase catalytic domain"/>
    <property type="match status" value="1"/>
</dbReference>
<dbReference type="GO" id="GO:0030518">
    <property type="term" value="P:nuclear receptor-mediated steroid hormone signaling pathway"/>
    <property type="evidence" value="ECO:0007669"/>
    <property type="project" value="UniProtKB-ARBA"/>
</dbReference>
<accession>A0AAD9KNJ0</accession>
<dbReference type="GO" id="GO:0048513">
    <property type="term" value="P:animal organ development"/>
    <property type="evidence" value="ECO:0007669"/>
    <property type="project" value="UniProtKB-ARBA"/>
</dbReference>
<keyword evidence="5" id="KW-0963">Cytoplasm</keyword>
<feature type="region of interest" description="Disordered" evidence="19">
    <location>
        <begin position="1"/>
        <end position="32"/>
    </location>
</feature>
<evidence type="ECO:0000256" key="11">
    <source>
        <dbReference type="ARBA" id="ARBA00022833"/>
    </source>
</evidence>
<dbReference type="PROSITE" id="PS50237">
    <property type="entry name" value="HECT"/>
    <property type="match status" value="1"/>
</dbReference>
<keyword evidence="8" id="KW-0479">Metal-binding</keyword>
<dbReference type="Gene3D" id="6.10.130.10">
    <property type="entry name" value="Ubiquitin-protein ligase E3A, N-terminal zinc-binding domain (AZUL)"/>
    <property type="match status" value="1"/>
</dbReference>
<evidence type="ECO:0000256" key="6">
    <source>
        <dbReference type="ARBA" id="ARBA00022553"/>
    </source>
</evidence>
<dbReference type="GO" id="GO:0010604">
    <property type="term" value="P:positive regulation of macromolecule metabolic process"/>
    <property type="evidence" value="ECO:0007669"/>
    <property type="project" value="UniProtKB-ARBA"/>
</dbReference>
<feature type="domain" description="HECT" evidence="20">
    <location>
        <begin position="591"/>
        <end position="919"/>
    </location>
</feature>
<dbReference type="SMART" id="SM00119">
    <property type="entry name" value="HECTc"/>
    <property type="match status" value="1"/>
</dbReference>
<name>A0AAD9KNJ0_RIDPI</name>
<keyword evidence="14" id="KW-0539">Nucleus</keyword>
<evidence type="ECO:0000256" key="4">
    <source>
        <dbReference type="ARBA" id="ARBA00012485"/>
    </source>
</evidence>
<dbReference type="GO" id="GO:0000502">
    <property type="term" value="C:proteasome complex"/>
    <property type="evidence" value="ECO:0007669"/>
    <property type="project" value="UniProtKB-KW"/>
</dbReference>
<dbReference type="GO" id="GO:0048511">
    <property type="term" value="P:rhythmic process"/>
    <property type="evidence" value="ECO:0007669"/>
    <property type="project" value="UniProtKB-KW"/>
</dbReference>
<dbReference type="SUPFAM" id="SSF56204">
    <property type="entry name" value="Hect, E3 ligase catalytic domain"/>
    <property type="match status" value="1"/>
</dbReference>
<keyword evidence="9" id="KW-0863">Zinc-finger</keyword>
<evidence type="ECO:0000256" key="17">
    <source>
        <dbReference type="ARBA" id="ARBA00077264"/>
    </source>
</evidence>
<evidence type="ECO:0000313" key="21">
    <source>
        <dbReference type="EMBL" id="KAK2174798.1"/>
    </source>
</evidence>
<keyword evidence="6" id="KW-0597">Phosphoprotein</keyword>
<proteinExistence type="predicted"/>
<comment type="subcellular location">
    <subcellularLocation>
        <location evidence="3">Cytoplasm</location>
    </subcellularLocation>
    <subcellularLocation>
        <location evidence="2">Nucleus</location>
    </subcellularLocation>
</comment>
<evidence type="ECO:0000256" key="2">
    <source>
        <dbReference type="ARBA" id="ARBA00004123"/>
    </source>
</evidence>
<evidence type="ECO:0000256" key="18">
    <source>
        <dbReference type="PROSITE-ProRule" id="PRU00104"/>
    </source>
</evidence>
<evidence type="ECO:0000256" key="15">
    <source>
        <dbReference type="ARBA" id="ARBA00067504"/>
    </source>
</evidence>
<dbReference type="Pfam" id="PF16558">
    <property type="entry name" value="AZUL"/>
    <property type="match status" value="1"/>
</dbReference>
<dbReference type="GO" id="GO:0000209">
    <property type="term" value="P:protein polyubiquitination"/>
    <property type="evidence" value="ECO:0007669"/>
    <property type="project" value="InterPro"/>
</dbReference>
<feature type="compositionally biased region" description="Polar residues" evidence="19">
    <location>
        <begin position="147"/>
        <end position="168"/>
    </location>
</feature>
<feature type="region of interest" description="Disordered" evidence="19">
    <location>
        <begin position="99"/>
        <end position="123"/>
    </location>
</feature>
<evidence type="ECO:0000256" key="14">
    <source>
        <dbReference type="ARBA" id="ARBA00023242"/>
    </source>
</evidence>
<dbReference type="EC" id="2.3.2.26" evidence="4"/>
<dbReference type="InterPro" id="IPR044611">
    <property type="entry name" value="E3A/B/C-like"/>
</dbReference>
<dbReference type="GO" id="GO:0048731">
    <property type="term" value="P:system development"/>
    <property type="evidence" value="ECO:0007669"/>
    <property type="project" value="UniProtKB-ARBA"/>
</dbReference>
<evidence type="ECO:0000256" key="13">
    <source>
        <dbReference type="ARBA" id="ARBA00023108"/>
    </source>
</evidence>